<dbReference type="RefSeq" id="WP_060856195.1">
    <property type="nucleotide sequence ID" value="NZ_FCOC02000008.1"/>
</dbReference>
<dbReference type="PANTHER" id="PTHR30537:SF26">
    <property type="entry name" value="GLYCINE CLEAVAGE SYSTEM TRANSCRIPTIONAL ACTIVATOR"/>
    <property type="match status" value="1"/>
</dbReference>
<reference evidence="6 7" key="1">
    <citation type="submission" date="2016-01" db="EMBL/GenBank/DDBJ databases">
        <authorList>
            <person name="Oliw E.H."/>
        </authorList>
    </citation>
    <scope>NUCLEOTIDE SEQUENCE [LARGE SCALE GENOMIC DNA]</scope>
    <source>
        <strain evidence="6">LMG 22029</strain>
    </source>
</reference>
<dbReference type="InterPro" id="IPR005119">
    <property type="entry name" value="LysR_subst-bd"/>
</dbReference>
<dbReference type="OrthoDB" id="8591238at2"/>
<accession>A0A158GKP5</accession>
<evidence type="ECO:0000313" key="6">
    <source>
        <dbReference type="EMBL" id="SAL32656.1"/>
    </source>
</evidence>
<dbReference type="InterPro" id="IPR036390">
    <property type="entry name" value="WH_DNA-bd_sf"/>
</dbReference>
<dbReference type="InterPro" id="IPR058163">
    <property type="entry name" value="LysR-type_TF_proteobact-type"/>
</dbReference>
<dbReference type="InterPro" id="IPR000847">
    <property type="entry name" value="LysR_HTH_N"/>
</dbReference>
<dbReference type="GO" id="GO:0043565">
    <property type="term" value="F:sequence-specific DNA binding"/>
    <property type="evidence" value="ECO:0007669"/>
    <property type="project" value="TreeGrafter"/>
</dbReference>
<dbReference type="PANTHER" id="PTHR30537">
    <property type="entry name" value="HTH-TYPE TRANSCRIPTIONAL REGULATOR"/>
    <property type="match status" value="1"/>
</dbReference>
<dbReference type="Gene3D" id="3.40.190.10">
    <property type="entry name" value="Periplasmic binding protein-like II"/>
    <property type="match status" value="2"/>
</dbReference>
<keyword evidence="3" id="KW-0238">DNA-binding</keyword>
<name>A0A158GKP5_CABSO</name>
<dbReference type="SUPFAM" id="SSF46785">
    <property type="entry name" value="Winged helix' DNA-binding domain"/>
    <property type="match status" value="1"/>
</dbReference>
<dbReference type="Gene3D" id="1.10.10.10">
    <property type="entry name" value="Winged helix-like DNA-binding domain superfamily/Winged helix DNA-binding domain"/>
    <property type="match status" value="1"/>
</dbReference>
<dbReference type="PROSITE" id="PS50931">
    <property type="entry name" value="HTH_LYSR"/>
    <property type="match status" value="1"/>
</dbReference>
<keyword evidence="4" id="KW-0804">Transcription</keyword>
<proteinExistence type="inferred from homology"/>
<dbReference type="EMBL" id="FCOC02000008">
    <property type="protein sequence ID" value="SAL32656.1"/>
    <property type="molecule type" value="Genomic_DNA"/>
</dbReference>
<dbReference type="Pfam" id="PF00126">
    <property type="entry name" value="HTH_1"/>
    <property type="match status" value="1"/>
</dbReference>
<sequence length="301" mass="33563">MKIERYPPFNVLQSLLVVARCGNFTAASQQLFLSQSAVSRHIQQIEEYFGCALFVRHTRMVVPTEACQRLVPIVEELLATARRSMHVTSTGGQTVTLRVTPTLAARWLMPRLPSFYEDVPGTQLNIDTAWFLPTNFGEGTLDAAILFGNGRWDGLEATCLMRERLTPVCSPQTAHGEPPLRTPADLKRHTLLHSSFGRRGWMLWLQQESDELASHAYREQVFDTLDLAFGAAVRGMGVALGDLNLVQENLANGALVAPFDRVLESGSGYYLVHPPRNEYREKLRPLLAWLQGIAAANLYTG</sequence>
<protein>
    <submittedName>
        <fullName evidence="6">LysR family transcriptional regulator</fullName>
    </submittedName>
</protein>
<dbReference type="Proteomes" id="UP000054893">
    <property type="component" value="Unassembled WGS sequence"/>
</dbReference>
<feature type="domain" description="HTH lysR-type" evidence="5">
    <location>
        <begin position="7"/>
        <end position="64"/>
    </location>
</feature>
<gene>
    <name evidence="6" type="ORF">AWB64_03023</name>
</gene>
<dbReference type="GO" id="GO:0003700">
    <property type="term" value="F:DNA-binding transcription factor activity"/>
    <property type="evidence" value="ECO:0007669"/>
    <property type="project" value="InterPro"/>
</dbReference>
<dbReference type="SUPFAM" id="SSF53850">
    <property type="entry name" value="Periplasmic binding protein-like II"/>
    <property type="match status" value="1"/>
</dbReference>
<evidence type="ECO:0000259" key="5">
    <source>
        <dbReference type="PROSITE" id="PS50931"/>
    </source>
</evidence>
<organism evidence="6 7">
    <name type="scientific">Caballeronia sordidicola</name>
    <name type="common">Burkholderia sordidicola</name>
    <dbReference type="NCBI Taxonomy" id="196367"/>
    <lineage>
        <taxon>Bacteria</taxon>
        <taxon>Pseudomonadati</taxon>
        <taxon>Pseudomonadota</taxon>
        <taxon>Betaproteobacteria</taxon>
        <taxon>Burkholderiales</taxon>
        <taxon>Burkholderiaceae</taxon>
        <taxon>Caballeronia</taxon>
    </lineage>
</organism>
<evidence type="ECO:0000313" key="7">
    <source>
        <dbReference type="Proteomes" id="UP000054893"/>
    </source>
</evidence>
<dbReference type="InterPro" id="IPR036388">
    <property type="entry name" value="WH-like_DNA-bd_sf"/>
</dbReference>
<dbReference type="AlphaFoldDB" id="A0A158GKP5"/>
<comment type="similarity">
    <text evidence="1">Belongs to the LysR transcriptional regulatory family.</text>
</comment>
<dbReference type="PRINTS" id="PR00039">
    <property type="entry name" value="HTHLYSR"/>
</dbReference>
<dbReference type="FunFam" id="3.40.190.10:FF:000017">
    <property type="entry name" value="Glycine cleavage system transcriptional activator"/>
    <property type="match status" value="1"/>
</dbReference>
<evidence type="ECO:0000256" key="1">
    <source>
        <dbReference type="ARBA" id="ARBA00009437"/>
    </source>
</evidence>
<evidence type="ECO:0000256" key="4">
    <source>
        <dbReference type="ARBA" id="ARBA00023163"/>
    </source>
</evidence>
<evidence type="ECO:0000256" key="2">
    <source>
        <dbReference type="ARBA" id="ARBA00023015"/>
    </source>
</evidence>
<dbReference type="CDD" id="cd08432">
    <property type="entry name" value="PBP2_GcdR_TrpI_HvrB_AmpR_like"/>
    <property type="match status" value="1"/>
</dbReference>
<keyword evidence="2" id="KW-0805">Transcription regulation</keyword>
<dbReference type="Pfam" id="PF03466">
    <property type="entry name" value="LysR_substrate"/>
    <property type="match status" value="1"/>
</dbReference>
<evidence type="ECO:0000256" key="3">
    <source>
        <dbReference type="ARBA" id="ARBA00023125"/>
    </source>
</evidence>
<dbReference type="GO" id="GO:0006351">
    <property type="term" value="P:DNA-templated transcription"/>
    <property type="evidence" value="ECO:0007669"/>
    <property type="project" value="TreeGrafter"/>
</dbReference>